<dbReference type="InterPro" id="IPR036188">
    <property type="entry name" value="FAD/NAD-bd_sf"/>
</dbReference>
<proteinExistence type="predicted"/>
<dbReference type="EMBL" id="BARU01025748">
    <property type="protein sequence ID" value="GAH70055.1"/>
    <property type="molecule type" value="Genomic_DNA"/>
</dbReference>
<dbReference type="GO" id="GO:0050660">
    <property type="term" value="F:flavin adenine dinucleotide binding"/>
    <property type="evidence" value="ECO:0007669"/>
    <property type="project" value="TreeGrafter"/>
</dbReference>
<name>X1ILD6_9ZZZZ</name>
<sequence>KFMGNYFKFPLSIFEVFKKLPKKVVFRAMLSFIKHNIIRIFLRPKIENSETLLLGYYGKVLYELFFKNYIYHVWGIYPKDFSPSFAEQRIPKITATLFLNKIISPFRAKFSMGSVKNFVENLDGKLFTTKEGYRGITERVVKIIDNSGCSVHLNSEVLNININGDHARKVLIRNLKDSNNKYWFECDGVLNTLPINKSILMIKPDVLKNVKMSAKQLEFRALVFVGVLIKKPKVLPVSFMYFREHSFNRVYDSSYFGHDTYSPDTTILVAEI</sequence>
<dbReference type="PANTHER" id="PTHR21197:SF0">
    <property type="entry name" value="UDP-GALACTOPYRANOSE MUTASE"/>
    <property type="match status" value="1"/>
</dbReference>
<evidence type="ECO:0008006" key="2">
    <source>
        <dbReference type="Google" id="ProtNLM"/>
    </source>
</evidence>
<dbReference type="GO" id="GO:0008767">
    <property type="term" value="F:UDP-galactopyranose mutase activity"/>
    <property type="evidence" value="ECO:0007669"/>
    <property type="project" value="TreeGrafter"/>
</dbReference>
<feature type="non-terminal residue" evidence="1">
    <location>
        <position position="1"/>
    </location>
</feature>
<protein>
    <recommendedName>
        <fullName evidence="2">Amine oxidase domain-containing protein</fullName>
    </recommendedName>
</protein>
<comment type="caution">
    <text evidence="1">The sequence shown here is derived from an EMBL/GenBank/DDBJ whole genome shotgun (WGS) entry which is preliminary data.</text>
</comment>
<dbReference type="AlphaFoldDB" id="X1ILD6"/>
<organism evidence="1">
    <name type="scientific">marine sediment metagenome</name>
    <dbReference type="NCBI Taxonomy" id="412755"/>
    <lineage>
        <taxon>unclassified sequences</taxon>
        <taxon>metagenomes</taxon>
        <taxon>ecological metagenomes</taxon>
    </lineage>
</organism>
<dbReference type="GO" id="GO:0005829">
    <property type="term" value="C:cytosol"/>
    <property type="evidence" value="ECO:0007669"/>
    <property type="project" value="TreeGrafter"/>
</dbReference>
<feature type="non-terminal residue" evidence="1">
    <location>
        <position position="272"/>
    </location>
</feature>
<evidence type="ECO:0000313" key="1">
    <source>
        <dbReference type="EMBL" id="GAH70055.1"/>
    </source>
</evidence>
<dbReference type="Gene3D" id="3.50.50.60">
    <property type="entry name" value="FAD/NAD(P)-binding domain"/>
    <property type="match status" value="1"/>
</dbReference>
<accession>X1ILD6</accession>
<dbReference type="SUPFAM" id="SSF51905">
    <property type="entry name" value="FAD/NAD(P)-binding domain"/>
    <property type="match status" value="1"/>
</dbReference>
<dbReference type="PANTHER" id="PTHR21197">
    <property type="entry name" value="UDP-GALACTOPYRANOSE MUTASE"/>
    <property type="match status" value="1"/>
</dbReference>
<gene>
    <name evidence="1" type="ORF">S03H2_41446</name>
</gene>
<reference evidence="1" key="1">
    <citation type="journal article" date="2014" name="Front. Microbiol.">
        <title>High frequency of phylogenetically diverse reductive dehalogenase-homologous genes in deep subseafloor sedimentary metagenomes.</title>
        <authorList>
            <person name="Kawai M."/>
            <person name="Futagami T."/>
            <person name="Toyoda A."/>
            <person name="Takaki Y."/>
            <person name="Nishi S."/>
            <person name="Hori S."/>
            <person name="Arai W."/>
            <person name="Tsubouchi T."/>
            <person name="Morono Y."/>
            <person name="Uchiyama I."/>
            <person name="Ito T."/>
            <person name="Fujiyama A."/>
            <person name="Inagaki F."/>
            <person name="Takami H."/>
        </authorList>
    </citation>
    <scope>NUCLEOTIDE SEQUENCE</scope>
    <source>
        <strain evidence="1">Expedition CK06-06</strain>
    </source>
</reference>